<dbReference type="Gene3D" id="3.40.710.10">
    <property type="entry name" value="DD-peptidase/beta-lactamase superfamily"/>
    <property type="match status" value="1"/>
</dbReference>
<evidence type="ECO:0000256" key="1">
    <source>
        <dbReference type="ARBA" id="ARBA00022801"/>
    </source>
</evidence>
<name>A0A1Y2JEA7_BRAJP</name>
<dbReference type="GO" id="GO:0016787">
    <property type="term" value="F:hydrolase activity"/>
    <property type="evidence" value="ECO:0007669"/>
    <property type="project" value="UniProtKB-KW"/>
</dbReference>
<dbReference type="InterPro" id="IPR050789">
    <property type="entry name" value="Diverse_Enzym_Activities"/>
</dbReference>
<dbReference type="Proteomes" id="UP000193335">
    <property type="component" value="Unassembled WGS sequence"/>
</dbReference>
<evidence type="ECO:0000259" key="3">
    <source>
        <dbReference type="Pfam" id="PF00144"/>
    </source>
</evidence>
<organism evidence="4 5">
    <name type="scientific">Bradyrhizobium japonicum</name>
    <dbReference type="NCBI Taxonomy" id="375"/>
    <lineage>
        <taxon>Bacteria</taxon>
        <taxon>Pseudomonadati</taxon>
        <taxon>Pseudomonadota</taxon>
        <taxon>Alphaproteobacteria</taxon>
        <taxon>Hyphomicrobiales</taxon>
        <taxon>Nitrobacteraceae</taxon>
        <taxon>Bradyrhizobium</taxon>
    </lineage>
</organism>
<sequence length="405" mass="45750">MTSRRSSLHGPTNQPDQDANLTTARYPDATWQHRTPSELGVGPNLLKRAIDFAVAGETKAPRDLVMNHYQTFGREPFGYAIGPIRERGDPTGIIIHKGYIVAEWGEPLRVDMTHSVTKSFLSSVVGIAVERGMVKSVHDVVRDYVPPVQLYTSSSTTNKSDRLNASDLLFPFESPHNRTITWDDLLRQTSDWEGTLWGKPDWADRPGDNPAEWGTLPRNKPGTFYKYSDTRTNVMALAALNVWRRPLPQVLKENIMDPIGASSTWRWFGYENSWVVLDGTVMQSVTGGGHWGGGMFINAYDMARFGYLTLRRGKWKDRQLLSEQWIDQARTPAKPEPIYGYMNWFLNTDRKRWPSAPATAFAHVGNGTNMVYVDQEHDLVAVVRWIDPEAVDGFLKRLLAAVDQG</sequence>
<accession>A0A1Y2JEA7</accession>
<dbReference type="InterPro" id="IPR001466">
    <property type="entry name" value="Beta-lactam-related"/>
</dbReference>
<dbReference type="EMBL" id="NAFL01000276">
    <property type="protein sequence ID" value="OSJ26552.1"/>
    <property type="molecule type" value="Genomic_DNA"/>
</dbReference>
<gene>
    <name evidence="4" type="ORF">BSZ19_35375</name>
</gene>
<dbReference type="PANTHER" id="PTHR43283">
    <property type="entry name" value="BETA-LACTAMASE-RELATED"/>
    <property type="match status" value="1"/>
</dbReference>
<evidence type="ECO:0000313" key="5">
    <source>
        <dbReference type="Proteomes" id="UP000193335"/>
    </source>
</evidence>
<reference evidence="4 5" key="1">
    <citation type="submission" date="2017-03" db="EMBL/GenBank/DDBJ databases">
        <title>Whole genome sequences of fourteen strains of Bradyrhizobium canariense and one strain of Bradyrhizobium japonicum isolated from Lupinus (Papilionoideae: Genisteae) species in Algeria.</title>
        <authorList>
            <person name="Crovadore J."/>
            <person name="Chekireb D."/>
            <person name="Brachmann A."/>
            <person name="Chablais R."/>
            <person name="Cochard B."/>
            <person name="Lefort F."/>
        </authorList>
    </citation>
    <scope>NUCLEOTIDE SEQUENCE [LARGE SCALE GENOMIC DNA]</scope>
    <source>
        <strain evidence="4 5">UBMA197</strain>
    </source>
</reference>
<dbReference type="AlphaFoldDB" id="A0A1Y2JEA7"/>
<evidence type="ECO:0000256" key="2">
    <source>
        <dbReference type="SAM" id="MobiDB-lite"/>
    </source>
</evidence>
<keyword evidence="1 4" id="KW-0378">Hydrolase</keyword>
<dbReference type="PANTHER" id="PTHR43283:SF11">
    <property type="entry name" value="BETA-LACTAMASE-RELATED DOMAIN-CONTAINING PROTEIN"/>
    <property type="match status" value="1"/>
</dbReference>
<feature type="region of interest" description="Disordered" evidence="2">
    <location>
        <begin position="1"/>
        <end position="21"/>
    </location>
</feature>
<proteinExistence type="predicted"/>
<comment type="caution">
    <text evidence="4">The sequence shown here is derived from an EMBL/GenBank/DDBJ whole genome shotgun (WGS) entry which is preliminary data.</text>
</comment>
<protein>
    <submittedName>
        <fullName evidence="4">Serine hydrolase</fullName>
    </submittedName>
</protein>
<dbReference type="Pfam" id="PF00144">
    <property type="entry name" value="Beta-lactamase"/>
    <property type="match status" value="1"/>
</dbReference>
<feature type="domain" description="Beta-lactamase-related" evidence="3">
    <location>
        <begin position="114"/>
        <end position="383"/>
    </location>
</feature>
<dbReference type="InterPro" id="IPR012338">
    <property type="entry name" value="Beta-lactam/transpept-like"/>
</dbReference>
<dbReference type="SUPFAM" id="SSF56601">
    <property type="entry name" value="beta-lactamase/transpeptidase-like"/>
    <property type="match status" value="1"/>
</dbReference>
<evidence type="ECO:0000313" key="4">
    <source>
        <dbReference type="EMBL" id="OSJ26552.1"/>
    </source>
</evidence>